<name>A0ACB8AUD3_9AGAM</name>
<protein>
    <submittedName>
        <fullName evidence="1">Uncharacterized protein</fullName>
    </submittedName>
</protein>
<evidence type="ECO:0000313" key="2">
    <source>
        <dbReference type="Proteomes" id="UP000790377"/>
    </source>
</evidence>
<proteinExistence type="predicted"/>
<keyword evidence="2" id="KW-1185">Reference proteome</keyword>
<organism evidence="1 2">
    <name type="scientific">Hygrophoropsis aurantiaca</name>
    <dbReference type="NCBI Taxonomy" id="72124"/>
    <lineage>
        <taxon>Eukaryota</taxon>
        <taxon>Fungi</taxon>
        <taxon>Dikarya</taxon>
        <taxon>Basidiomycota</taxon>
        <taxon>Agaricomycotina</taxon>
        <taxon>Agaricomycetes</taxon>
        <taxon>Agaricomycetidae</taxon>
        <taxon>Boletales</taxon>
        <taxon>Coniophorineae</taxon>
        <taxon>Hygrophoropsidaceae</taxon>
        <taxon>Hygrophoropsis</taxon>
    </lineage>
</organism>
<comment type="caution">
    <text evidence="1">The sequence shown here is derived from an EMBL/GenBank/DDBJ whole genome shotgun (WGS) entry which is preliminary data.</text>
</comment>
<reference evidence="1" key="1">
    <citation type="journal article" date="2021" name="New Phytol.">
        <title>Evolutionary innovations through gain and loss of genes in the ectomycorrhizal Boletales.</title>
        <authorList>
            <person name="Wu G."/>
            <person name="Miyauchi S."/>
            <person name="Morin E."/>
            <person name="Kuo A."/>
            <person name="Drula E."/>
            <person name="Varga T."/>
            <person name="Kohler A."/>
            <person name="Feng B."/>
            <person name="Cao Y."/>
            <person name="Lipzen A."/>
            <person name="Daum C."/>
            <person name="Hundley H."/>
            <person name="Pangilinan J."/>
            <person name="Johnson J."/>
            <person name="Barry K."/>
            <person name="LaButti K."/>
            <person name="Ng V."/>
            <person name="Ahrendt S."/>
            <person name="Min B."/>
            <person name="Choi I.G."/>
            <person name="Park H."/>
            <person name="Plett J.M."/>
            <person name="Magnuson J."/>
            <person name="Spatafora J.W."/>
            <person name="Nagy L.G."/>
            <person name="Henrissat B."/>
            <person name="Grigoriev I.V."/>
            <person name="Yang Z.L."/>
            <person name="Xu J."/>
            <person name="Martin F.M."/>
        </authorList>
    </citation>
    <scope>NUCLEOTIDE SEQUENCE</scope>
    <source>
        <strain evidence="1">ATCC 28755</strain>
    </source>
</reference>
<evidence type="ECO:0000313" key="1">
    <source>
        <dbReference type="EMBL" id="KAH7916363.1"/>
    </source>
</evidence>
<accession>A0ACB8AUD3</accession>
<dbReference type="Proteomes" id="UP000790377">
    <property type="component" value="Unassembled WGS sequence"/>
</dbReference>
<dbReference type="EMBL" id="MU267591">
    <property type="protein sequence ID" value="KAH7916363.1"/>
    <property type="molecule type" value="Genomic_DNA"/>
</dbReference>
<gene>
    <name evidence="1" type="ORF">BJ138DRAFT_1108734</name>
</gene>
<sequence>MPQNPQTRAWGTRFDSLLGSPPISPMAEADSPQREGGTSATSDFLTENYPKRLHDKVVHDASIFVGSLPSNIDHLELTRMLSDHLSGHSEVQTVKVIRDSKGGTCAFIQCQDAASAASLIRNLHSLPPRQFLGRCLRYEPARAFRTLLISYRTPKQYHPSSMPEDRFDPNRSDGFTLELPTSMRIWRQPGVKHLSILYNAEACIAAENQGFQLEDDPELEGTGLHLHPLICDEESLSKITEIFGPIEHFRPYRNTGSDSNASLVQVFPPPHNDPRSEGMEGGCWEVKWLHRDDCVSALMTLRRVPHLTVTWAHQPGPSDNDSSRHGMQRQHPTGRFAYPPRAQGTMDWDGNRILRSTSSHLSFSAFSPRLSGDSISINQKLATESTGPCLFEGPSEAHNRSPFAAEWSPQDSFASNAKNGPRSRPRALSLNHGQTSRAGPLPMGGRWSKKCFSTAGDSMQNKEPENRLWSDRMASEDQRHEGVTSLPSPEASISKYGHSPVSASQYVASEAGIAPTYDDDAQEVDVEIPPTPEFGPSLLTPKTPGSLMLRTPTTGSYIGDFNAASLQEFDGKQSYHNYEKQDGSLLDPTTIFVGGLEMFGPNAWDEDRVRDLFSKYGGVETVKVIRPMNKRSAFAFVKFNNEESSIRAVREEHNRILDGRPIRVQLRDCHPPQRTAWRSFRGRGRYPNVGVVHSRPGRPYEGNEEFRVDASLQKPVVISAEGPPSEFGPSSNTEEITTSLQDLTIQNVAGGEATFAKTSVETTEVSPSIQTNADTNANETPQISPPQETSWPKIVSPSASIAPSSSYTSTSSASTPGVAYPVPTMGYYHPQGWVPGFPQQFPYPMPFMGGYPGFPFPPQSGNQAYAQGNGLGASASGTPSATPVPFPPPGMYTPFIPYPPYPLKPPANHDSTQAHTQGPASSPQAPLIPTGFIQGNQGMLVAVYPPDALNQYMSGVGEQHTVTPGTPQTPAPPVWRPFPLATPGYQSIVAIPPVSGASLQQYPQTGRASGREQGWSPSPSPGGGPGPTNSYFAGPHPHSRQPFPSASHNGPTSFGHGSTFEPRYVPPRRQFRRDNQHYHKNNNPRGNGYQRYPRGGYSLNSPSGPGTYNEHPHHETNVETGWTR</sequence>